<reference evidence="2" key="1">
    <citation type="submission" date="2021-01" db="EMBL/GenBank/DDBJ databases">
        <authorList>
            <person name="Kaushik A."/>
        </authorList>
    </citation>
    <scope>NUCLEOTIDE SEQUENCE</scope>
    <source>
        <strain evidence="2">AG6-10EEA</strain>
    </source>
</reference>
<dbReference type="Proteomes" id="UP000663853">
    <property type="component" value="Unassembled WGS sequence"/>
</dbReference>
<proteinExistence type="predicted"/>
<keyword evidence="1" id="KW-0732">Signal</keyword>
<feature type="chain" id="PRO_5034213829" evidence="1">
    <location>
        <begin position="25"/>
        <end position="100"/>
    </location>
</feature>
<sequence>MTDYKLTALELVLTFLTMFGPVTKESLAAVCVLFEAILGYDYEKGKFDKDAVKKVCGVADHLFAMAELYGAKCDAKQLETPGGRRAILRVILGPVLEGLG</sequence>
<accession>A0A8H3HHD0</accession>
<evidence type="ECO:0000313" key="2">
    <source>
        <dbReference type="EMBL" id="CAE6508054.1"/>
    </source>
</evidence>
<evidence type="ECO:0000256" key="1">
    <source>
        <dbReference type="SAM" id="SignalP"/>
    </source>
</evidence>
<organism evidence="2 3">
    <name type="scientific">Rhizoctonia solani</name>
    <dbReference type="NCBI Taxonomy" id="456999"/>
    <lineage>
        <taxon>Eukaryota</taxon>
        <taxon>Fungi</taxon>
        <taxon>Dikarya</taxon>
        <taxon>Basidiomycota</taxon>
        <taxon>Agaricomycotina</taxon>
        <taxon>Agaricomycetes</taxon>
        <taxon>Cantharellales</taxon>
        <taxon>Ceratobasidiaceae</taxon>
        <taxon>Rhizoctonia</taxon>
    </lineage>
</organism>
<dbReference type="AlphaFoldDB" id="A0A8H3HHD0"/>
<feature type="signal peptide" evidence="1">
    <location>
        <begin position="1"/>
        <end position="24"/>
    </location>
</feature>
<protein>
    <submittedName>
        <fullName evidence="2">Uncharacterized protein</fullName>
    </submittedName>
</protein>
<dbReference type="EMBL" id="CAJMXA010003627">
    <property type="protein sequence ID" value="CAE6508054.1"/>
    <property type="molecule type" value="Genomic_DNA"/>
</dbReference>
<evidence type="ECO:0000313" key="3">
    <source>
        <dbReference type="Proteomes" id="UP000663853"/>
    </source>
</evidence>
<comment type="caution">
    <text evidence="2">The sequence shown here is derived from an EMBL/GenBank/DDBJ whole genome shotgun (WGS) entry which is preliminary data.</text>
</comment>
<gene>
    <name evidence="2" type="ORF">RDB_LOCUS122916</name>
</gene>
<name>A0A8H3HHD0_9AGAM</name>
<feature type="non-terminal residue" evidence="2">
    <location>
        <position position="1"/>
    </location>
</feature>